<gene>
    <name evidence="2" type="ORF">VTL71DRAFT_4110</name>
</gene>
<organism evidence="2 3">
    <name type="scientific">Oculimacula yallundae</name>
    <dbReference type="NCBI Taxonomy" id="86028"/>
    <lineage>
        <taxon>Eukaryota</taxon>
        <taxon>Fungi</taxon>
        <taxon>Dikarya</taxon>
        <taxon>Ascomycota</taxon>
        <taxon>Pezizomycotina</taxon>
        <taxon>Leotiomycetes</taxon>
        <taxon>Helotiales</taxon>
        <taxon>Ploettnerulaceae</taxon>
        <taxon>Oculimacula</taxon>
    </lineage>
</organism>
<sequence>MFGRRKRMESQVDCVGEHEEGGGWYFGKRMVNVVVEGERCLVFSFLLFFSTSNRSFFNPLDGFAAWLCCIPIIDASYDRISLRFALLASDPSSPSSPSRVTLPHHRSPPIVTTLWHPQSFPDHKTRDEGEFWDRRAGGQEQSPDLPERAGTSGMTWQESAMVDVSARGSAEPALSADGRSNQL</sequence>
<name>A0ABR4C4Y0_9HELO</name>
<evidence type="ECO:0000313" key="2">
    <source>
        <dbReference type="EMBL" id="KAL2064970.1"/>
    </source>
</evidence>
<accession>A0ABR4C4Y0</accession>
<evidence type="ECO:0000313" key="3">
    <source>
        <dbReference type="Proteomes" id="UP001595075"/>
    </source>
</evidence>
<comment type="caution">
    <text evidence="2">The sequence shown here is derived from an EMBL/GenBank/DDBJ whole genome shotgun (WGS) entry which is preliminary data.</text>
</comment>
<dbReference type="EMBL" id="JAZHXI010000013">
    <property type="protein sequence ID" value="KAL2064970.1"/>
    <property type="molecule type" value="Genomic_DNA"/>
</dbReference>
<feature type="region of interest" description="Disordered" evidence="1">
    <location>
        <begin position="133"/>
        <end position="183"/>
    </location>
</feature>
<evidence type="ECO:0000256" key="1">
    <source>
        <dbReference type="SAM" id="MobiDB-lite"/>
    </source>
</evidence>
<dbReference type="Proteomes" id="UP001595075">
    <property type="component" value="Unassembled WGS sequence"/>
</dbReference>
<keyword evidence="3" id="KW-1185">Reference proteome</keyword>
<proteinExistence type="predicted"/>
<reference evidence="2 3" key="1">
    <citation type="journal article" date="2024" name="Commun. Biol.">
        <title>Comparative genomic analysis of thermophilic fungi reveals convergent evolutionary adaptations and gene losses.</title>
        <authorList>
            <person name="Steindorff A.S."/>
            <person name="Aguilar-Pontes M.V."/>
            <person name="Robinson A.J."/>
            <person name="Andreopoulos B."/>
            <person name="LaButti K."/>
            <person name="Kuo A."/>
            <person name="Mondo S."/>
            <person name="Riley R."/>
            <person name="Otillar R."/>
            <person name="Haridas S."/>
            <person name="Lipzen A."/>
            <person name="Grimwood J."/>
            <person name="Schmutz J."/>
            <person name="Clum A."/>
            <person name="Reid I.D."/>
            <person name="Moisan M.C."/>
            <person name="Butler G."/>
            <person name="Nguyen T.T.M."/>
            <person name="Dewar K."/>
            <person name="Conant G."/>
            <person name="Drula E."/>
            <person name="Henrissat B."/>
            <person name="Hansel C."/>
            <person name="Singer S."/>
            <person name="Hutchinson M.I."/>
            <person name="de Vries R.P."/>
            <person name="Natvig D.O."/>
            <person name="Powell A.J."/>
            <person name="Tsang A."/>
            <person name="Grigoriev I.V."/>
        </authorList>
    </citation>
    <scope>NUCLEOTIDE SEQUENCE [LARGE SCALE GENOMIC DNA]</scope>
    <source>
        <strain evidence="2 3">CBS 494.80</strain>
    </source>
</reference>
<protein>
    <submittedName>
        <fullName evidence="2">Uncharacterized protein</fullName>
    </submittedName>
</protein>